<dbReference type="GO" id="GO:0042254">
    <property type="term" value="P:ribosome biogenesis"/>
    <property type="evidence" value="ECO:0007669"/>
    <property type="project" value="UniProtKB-UniRule"/>
</dbReference>
<dbReference type="GO" id="GO:0003924">
    <property type="term" value="F:GTPase activity"/>
    <property type="evidence" value="ECO:0007669"/>
    <property type="project" value="InterPro"/>
</dbReference>
<dbReference type="Proteomes" id="UP000290289">
    <property type="component" value="Chromosome 3"/>
</dbReference>
<dbReference type="PANTHER" id="PTHR11702">
    <property type="entry name" value="DEVELOPMENTALLY REGULATED GTP-BINDING PROTEIN-RELATED"/>
    <property type="match status" value="1"/>
</dbReference>
<sequence>MWGHLPKPFQHIKTLRHSSKSPWISFFSYSYSDAPHKRSKLSPLQERRIVDRFWLYAKGGGGGSGCTGTHRSRDDLCGRPDGGDVILECSPTCCDFSGLQPHLVYRGGHGSSKNKIGTRGADKVAQVPIGTVIHLLKGETPCVAERQIPKDLDPWEILEYETEKKYQIQHNIGELTVQGKRVIIACGGDGGMGNVSVKVFDDEESSLRVGLPGSEAVLRLELKSIADVSLVEMPNAGKTTLLHPNLGNLNFEDFSLTVADIPRLIEGAHENQRTKVLAYVVDLASGLDGRIGIPPWEQLRDLVFELEYHLEGLSNRPSLIVANKIDEDGGEEVYEELERRVQDVSIFPVCAVLEDGVPEVKLALKKLVNGEISDGLVLDKITVG</sequence>
<dbReference type="AlphaFoldDB" id="A0A498KDE5"/>
<keyword evidence="3" id="KW-1185">Reference proteome</keyword>
<dbReference type="InterPro" id="IPR027417">
    <property type="entry name" value="P-loop_NTPase"/>
</dbReference>
<dbReference type="GO" id="GO:0005525">
    <property type="term" value="F:GTP binding"/>
    <property type="evidence" value="ECO:0007669"/>
    <property type="project" value="InterPro"/>
</dbReference>
<reference evidence="2 3" key="1">
    <citation type="submission" date="2018-10" db="EMBL/GenBank/DDBJ databases">
        <title>A high-quality apple genome assembly.</title>
        <authorList>
            <person name="Hu J."/>
        </authorList>
    </citation>
    <scope>NUCLEOTIDE SEQUENCE [LARGE SCALE GENOMIC DNA]</scope>
    <source>
        <strain evidence="3">cv. HFTH1</strain>
        <tissue evidence="2">Young leaf</tissue>
    </source>
</reference>
<evidence type="ECO:0000313" key="2">
    <source>
        <dbReference type="EMBL" id="RXI04384.1"/>
    </source>
</evidence>
<evidence type="ECO:0000313" key="3">
    <source>
        <dbReference type="Proteomes" id="UP000290289"/>
    </source>
</evidence>
<name>A0A498KDE5_MALDO</name>
<dbReference type="STRING" id="3750.A0A498KDE5"/>
<organism evidence="2 3">
    <name type="scientific">Malus domestica</name>
    <name type="common">Apple</name>
    <name type="synonym">Pyrus malus</name>
    <dbReference type="NCBI Taxonomy" id="3750"/>
    <lineage>
        <taxon>Eukaryota</taxon>
        <taxon>Viridiplantae</taxon>
        <taxon>Streptophyta</taxon>
        <taxon>Embryophyta</taxon>
        <taxon>Tracheophyta</taxon>
        <taxon>Spermatophyta</taxon>
        <taxon>Magnoliopsida</taxon>
        <taxon>eudicotyledons</taxon>
        <taxon>Gunneridae</taxon>
        <taxon>Pentapetalae</taxon>
        <taxon>rosids</taxon>
        <taxon>fabids</taxon>
        <taxon>Rosales</taxon>
        <taxon>Rosaceae</taxon>
        <taxon>Amygdaloideae</taxon>
        <taxon>Maleae</taxon>
        <taxon>Malus</taxon>
    </lineage>
</organism>
<evidence type="ECO:0000259" key="1">
    <source>
        <dbReference type="PROSITE" id="PS51883"/>
    </source>
</evidence>
<protein>
    <recommendedName>
        <fullName evidence="1">Obg domain-containing protein</fullName>
    </recommendedName>
</protein>
<dbReference type="SUPFAM" id="SSF52540">
    <property type="entry name" value="P-loop containing nucleoside triphosphate hydrolases"/>
    <property type="match status" value="1"/>
</dbReference>
<dbReference type="Pfam" id="PF01018">
    <property type="entry name" value="GTP1_OBG"/>
    <property type="match status" value="1"/>
</dbReference>
<dbReference type="EMBL" id="RDQH01000329">
    <property type="protein sequence ID" value="RXI04384.1"/>
    <property type="molecule type" value="Genomic_DNA"/>
</dbReference>
<gene>
    <name evidence="2" type="ORF">DVH24_038658</name>
</gene>
<dbReference type="InterPro" id="IPR036726">
    <property type="entry name" value="GTP1_OBG_dom_sf"/>
</dbReference>
<dbReference type="Gene3D" id="3.40.50.300">
    <property type="entry name" value="P-loop containing nucleotide triphosphate hydrolases"/>
    <property type="match status" value="1"/>
</dbReference>
<dbReference type="GO" id="GO:0005739">
    <property type="term" value="C:mitochondrion"/>
    <property type="evidence" value="ECO:0007669"/>
    <property type="project" value="TreeGrafter"/>
</dbReference>
<dbReference type="PROSITE" id="PS51883">
    <property type="entry name" value="OBG"/>
    <property type="match status" value="1"/>
</dbReference>
<dbReference type="InterPro" id="IPR006169">
    <property type="entry name" value="GTP1_OBG_dom"/>
</dbReference>
<proteinExistence type="predicted"/>
<dbReference type="InterPro" id="IPR045086">
    <property type="entry name" value="OBG_GTPase"/>
</dbReference>
<feature type="domain" description="Obg" evidence="1">
    <location>
        <begin position="47"/>
        <end position="225"/>
    </location>
</feature>
<accession>A0A498KDE5</accession>
<comment type="caution">
    <text evidence="2">The sequence shown here is derived from an EMBL/GenBank/DDBJ whole genome shotgun (WGS) entry which is preliminary data.</text>
</comment>
<dbReference type="Gene3D" id="2.70.210.12">
    <property type="entry name" value="GTP1/OBG domain"/>
    <property type="match status" value="1"/>
</dbReference>
<dbReference type="SUPFAM" id="SSF82051">
    <property type="entry name" value="Obg GTP-binding protein N-terminal domain"/>
    <property type="match status" value="1"/>
</dbReference>
<dbReference type="PANTHER" id="PTHR11702:SF31">
    <property type="entry name" value="MITOCHONDRIAL RIBOSOME-ASSOCIATED GTPASE 2"/>
    <property type="match status" value="1"/>
</dbReference>